<reference evidence="4 5" key="1">
    <citation type="submission" date="2024-10" db="EMBL/GenBank/DDBJ databases">
        <authorList>
            <person name="Kim D."/>
        </authorList>
    </citation>
    <scope>NUCLEOTIDE SEQUENCE [LARGE SCALE GENOMIC DNA]</scope>
    <source>
        <strain evidence="4">BH-2024</strain>
    </source>
</reference>
<evidence type="ECO:0000256" key="1">
    <source>
        <dbReference type="ARBA" id="ARBA00009500"/>
    </source>
</evidence>
<dbReference type="InterPro" id="IPR042185">
    <property type="entry name" value="Serpin_sf_2"/>
</dbReference>
<evidence type="ECO:0000313" key="5">
    <source>
        <dbReference type="Proteomes" id="UP001620626"/>
    </source>
</evidence>
<organism evidence="4 5">
    <name type="scientific">Heterodera trifolii</name>
    <dbReference type="NCBI Taxonomy" id="157864"/>
    <lineage>
        <taxon>Eukaryota</taxon>
        <taxon>Metazoa</taxon>
        <taxon>Ecdysozoa</taxon>
        <taxon>Nematoda</taxon>
        <taxon>Chromadorea</taxon>
        <taxon>Rhabditida</taxon>
        <taxon>Tylenchina</taxon>
        <taxon>Tylenchomorpha</taxon>
        <taxon>Tylenchoidea</taxon>
        <taxon>Heteroderidae</taxon>
        <taxon>Heteroderinae</taxon>
        <taxon>Heterodera</taxon>
    </lineage>
</organism>
<keyword evidence="2" id="KW-0472">Membrane</keyword>
<dbReference type="InterPro" id="IPR000215">
    <property type="entry name" value="Serpin_fam"/>
</dbReference>
<comment type="similarity">
    <text evidence="1">Belongs to the serpin family.</text>
</comment>
<dbReference type="AlphaFoldDB" id="A0ABD2JYG1"/>
<dbReference type="InterPro" id="IPR023796">
    <property type="entry name" value="Serpin_dom"/>
</dbReference>
<evidence type="ECO:0000256" key="2">
    <source>
        <dbReference type="SAM" id="Phobius"/>
    </source>
</evidence>
<dbReference type="EMBL" id="JBICBT010000876">
    <property type="protein sequence ID" value="KAL3095691.1"/>
    <property type="molecule type" value="Genomic_DNA"/>
</dbReference>
<dbReference type="PANTHER" id="PTHR11461">
    <property type="entry name" value="SERINE PROTEASE INHIBITOR, SERPIN"/>
    <property type="match status" value="1"/>
</dbReference>
<comment type="caution">
    <text evidence="4">The sequence shown here is derived from an EMBL/GenBank/DDBJ whole genome shotgun (WGS) entry which is preliminary data.</text>
</comment>
<dbReference type="SUPFAM" id="SSF56574">
    <property type="entry name" value="Serpins"/>
    <property type="match status" value="1"/>
</dbReference>
<proteinExistence type="inferred from homology"/>
<feature type="domain" description="Serpin" evidence="3">
    <location>
        <begin position="44"/>
        <end position="82"/>
    </location>
</feature>
<dbReference type="Gene3D" id="6.20.40.10">
    <property type="match status" value="1"/>
</dbReference>
<sequence>MTSPPPPNAPLILEAQANFALKLLREVSTEDRSCIVSPFSVAVTFLVLINALYFKGTWAAKFYSKSTKKATFHMDANNKKEVAETNIGKYDNIAKKPLLISKMVQKAIIEVNEEGTVAAAVAGAAYEGPRTIRSVPF</sequence>
<protein>
    <recommendedName>
        <fullName evidence="3">Serpin domain-containing protein</fullName>
    </recommendedName>
</protein>
<dbReference type="Gene3D" id="2.30.39.10">
    <property type="entry name" value="Alpha-1-antitrypsin, domain 1"/>
    <property type="match status" value="1"/>
</dbReference>
<gene>
    <name evidence="4" type="ORF">niasHT_022915</name>
</gene>
<evidence type="ECO:0000313" key="4">
    <source>
        <dbReference type="EMBL" id="KAL3095691.1"/>
    </source>
</evidence>
<dbReference type="Proteomes" id="UP001620626">
    <property type="component" value="Unassembled WGS sequence"/>
</dbReference>
<dbReference type="Pfam" id="PF00079">
    <property type="entry name" value="Serpin"/>
    <property type="match status" value="1"/>
</dbReference>
<dbReference type="PANTHER" id="PTHR11461:SF211">
    <property type="entry name" value="GH10112P-RELATED"/>
    <property type="match status" value="1"/>
</dbReference>
<dbReference type="InterPro" id="IPR036186">
    <property type="entry name" value="Serpin_sf"/>
</dbReference>
<feature type="transmembrane region" description="Helical" evidence="2">
    <location>
        <begin position="35"/>
        <end position="54"/>
    </location>
</feature>
<keyword evidence="2" id="KW-1133">Transmembrane helix</keyword>
<keyword evidence="5" id="KW-1185">Reference proteome</keyword>
<name>A0ABD2JYG1_9BILA</name>
<evidence type="ECO:0000259" key="3">
    <source>
        <dbReference type="Pfam" id="PF00079"/>
    </source>
</evidence>
<accession>A0ABD2JYG1</accession>
<keyword evidence="2" id="KW-0812">Transmembrane</keyword>